<sequence>MLKELEEVHLLGILIPYILTPHGGQFSCRLVSGHP</sequence>
<dbReference type="EMBL" id="BLLF01004571">
    <property type="protein sequence ID" value="GFH29872.1"/>
    <property type="molecule type" value="Genomic_DNA"/>
</dbReference>
<accession>A0A6A0AB63</accession>
<proteinExistence type="predicted"/>
<reference evidence="1 2" key="1">
    <citation type="submission" date="2020-02" db="EMBL/GenBank/DDBJ databases">
        <title>Draft genome sequence of Haematococcus lacustris strain NIES-144.</title>
        <authorList>
            <person name="Morimoto D."/>
            <person name="Nakagawa S."/>
            <person name="Yoshida T."/>
            <person name="Sawayama S."/>
        </authorList>
    </citation>
    <scope>NUCLEOTIDE SEQUENCE [LARGE SCALE GENOMIC DNA]</scope>
    <source>
        <strain evidence="1 2">NIES-144</strain>
    </source>
</reference>
<name>A0A6A0AB63_HAELA</name>
<dbReference type="AlphaFoldDB" id="A0A6A0AB63"/>
<gene>
    <name evidence="1" type="ORF">HaLaN_28613</name>
</gene>
<organism evidence="1 2">
    <name type="scientific">Haematococcus lacustris</name>
    <name type="common">Green alga</name>
    <name type="synonym">Haematococcus pluvialis</name>
    <dbReference type="NCBI Taxonomy" id="44745"/>
    <lineage>
        <taxon>Eukaryota</taxon>
        <taxon>Viridiplantae</taxon>
        <taxon>Chlorophyta</taxon>
        <taxon>core chlorophytes</taxon>
        <taxon>Chlorophyceae</taxon>
        <taxon>CS clade</taxon>
        <taxon>Chlamydomonadales</taxon>
        <taxon>Haematococcaceae</taxon>
        <taxon>Haematococcus</taxon>
    </lineage>
</organism>
<dbReference type="Proteomes" id="UP000485058">
    <property type="component" value="Unassembled WGS sequence"/>
</dbReference>
<protein>
    <submittedName>
        <fullName evidence="1">Uncharacterized protein</fullName>
    </submittedName>
</protein>
<evidence type="ECO:0000313" key="1">
    <source>
        <dbReference type="EMBL" id="GFH29872.1"/>
    </source>
</evidence>
<comment type="caution">
    <text evidence="1">The sequence shown here is derived from an EMBL/GenBank/DDBJ whole genome shotgun (WGS) entry which is preliminary data.</text>
</comment>
<evidence type="ECO:0000313" key="2">
    <source>
        <dbReference type="Proteomes" id="UP000485058"/>
    </source>
</evidence>
<keyword evidence="2" id="KW-1185">Reference proteome</keyword>
<feature type="non-terminal residue" evidence="1">
    <location>
        <position position="1"/>
    </location>
</feature>